<dbReference type="EMBL" id="LCLS01000033">
    <property type="protein sequence ID" value="KKU20660.1"/>
    <property type="molecule type" value="Genomic_DNA"/>
</dbReference>
<name>A0A0G1RIC6_9BACT</name>
<evidence type="ECO:0000313" key="1">
    <source>
        <dbReference type="EMBL" id="KKU20660.1"/>
    </source>
</evidence>
<dbReference type="AlphaFoldDB" id="A0A0G1RIC6"/>
<organism evidence="1 2">
    <name type="scientific">Candidatus Nomurabacteria bacterium GW2011_GWA1_46_11</name>
    <dbReference type="NCBI Taxonomy" id="1618732"/>
    <lineage>
        <taxon>Bacteria</taxon>
        <taxon>Candidatus Nomuraibacteriota</taxon>
    </lineage>
</organism>
<sequence>MIAAAAALGAGAYYLLGPKGKEHQKKLKAMGKRVAGEVKREANKLKNEWQGVSAKAGKKVRSMAKKVKGKK</sequence>
<evidence type="ECO:0008006" key="3">
    <source>
        <dbReference type="Google" id="ProtNLM"/>
    </source>
</evidence>
<accession>A0A0G1RIC6</accession>
<proteinExistence type="predicted"/>
<gene>
    <name evidence="1" type="ORF">UX31_C0033G0018</name>
</gene>
<comment type="caution">
    <text evidence="1">The sequence shown here is derived from an EMBL/GenBank/DDBJ whole genome shotgun (WGS) entry which is preliminary data.</text>
</comment>
<protein>
    <recommendedName>
        <fullName evidence="3">YtxH domain-containing protein</fullName>
    </recommendedName>
</protein>
<reference evidence="1 2" key="1">
    <citation type="journal article" date="2015" name="Nature">
        <title>rRNA introns, odd ribosomes, and small enigmatic genomes across a large radiation of phyla.</title>
        <authorList>
            <person name="Brown C.T."/>
            <person name="Hug L.A."/>
            <person name="Thomas B.C."/>
            <person name="Sharon I."/>
            <person name="Castelle C.J."/>
            <person name="Singh A."/>
            <person name="Wilkins M.J."/>
            <person name="Williams K.H."/>
            <person name="Banfield J.F."/>
        </authorList>
    </citation>
    <scope>NUCLEOTIDE SEQUENCE [LARGE SCALE GENOMIC DNA]</scope>
</reference>
<evidence type="ECO:0000313" key="2">
    <source>
        <dbReference type="Proteomes" id="UP000034107"/>
    </source>
</evidence>
<dbReference type="Proteomes" id="UP000034107">
    <property type="component" value="Unassembled WGS sequence"/>
</dbReference>